<gene>
    <name evidence="6" type="ORF">DWY99_05580</name>
</gene>
<dbReference type="InterPro" id="IPR036366">
    <property type="entry name" value="PGBDSf"/>
</dbReference>
<dbReference type="InterPro" id="IPR054828">
    <property type="entry name" value="Vit_B12_bind_prot"/>
</dbReference>
<evidence type="ECO:0000256" key="1">
    <source>
        <dbReference type="ARBA" id="ARBA00008814"/>
    </source>
</evidence>
<dbReference type="NCBIfam" id="NF038402">
    <property type="entry name" value="TroA_like"/>
    <property type="match status" value="1"/>
</dbReference>
<dbReference type="Pfam" id="PF01471">
    <property type="entry name" value="PG_binding_1"/>
    <property type="match status" value="1"/>
</dbReference>
<dbReference type="SUPFAM" id="SSF47090">
    <property type="entry name" value="PGBD-like"/>
    <property type="match status" value="1"/>
</dbReference>
<evidence type="ECO:0000256" key="3">
    <source>
        <dbReference type="SAM" id="MobiDB-lite"/>
    </source>
</evidence>
<dbReference type="PROSITE" id="PS50983">
    <property type="entry name" value="FE_B12_PBP"/>
    <property type="match status" value="1"/>
</dbReference>
<feature type="chain" id="PRO_5039577140" evidence="4">
    <location>
        <begin position="21"/>
        <end position="439"/>
    </location>
</feature>
<feature type="region of interest" description="Disordered" evidence="3">
    <location>
        <begin position="310"/>
        <end position="370"/>
    </location>
</feature>
<sequence>MKTRIFALGLAVLLVFTMLAGCSGGNSGAGSDSSTGSSQPAPAQQEYPITVNNVEIKEAPTSVVTLSPSLADVMTALKYETLLTGRSEDCTAEDLASLPTVGTAKNLDMDKLKELKPQLVLTEEALSESQVKELNDAGITVLVQTPATTRETFETLYTNIGSALKGGITGFTEAQEKAQNMLMTLDDINRLIPASNTPVTACYLYDTTGAVVTGDTFASELIEFAGAINVAGSSKNGKMELSALTTSNPNYIFCSSEVKEKLSNDETLSKLKAVQDGKVIVMEPELMDLQGSTIIEAVTLMAGAMYPELTSSSSETSSEASSEPASSEPSSSSSEAASSTPSSSSSEAASSGNSSNPFPKGTTMKLGDTGDNVTKLQQRLLELGHTYSEPTGTFDELTEQGVMNFQFLSDMVADGIADDALLDALYAPNAVKGPNYGLR</sequence>
<reference evidence="6 7" key="1">
    <citation type="submission" date="2018-08" db="EMBL/GenBank/DDBJ databases">
        <title>A genome reference for cultivated species of the human gut microbiota.</title>
        <authorList>
            <person name="Zou Y."/>
            <person name="Xue W."/>
            <person name="Luo G."/>
        </authorList>
    </citation>
    <scope>NUCLEOTIDE SEQUENCE [LARGE SCALE GENOMIC DNA]</scope>
    <source>
        <strain evidence="6 7">AF28-26</strain>
    </source>
</reference>
<dbReference type="SUPFAM" id="SSF53807">
    <property type="entry name" value="Helical backbone' metal receptor"/>
    <property type="match status" value="1"/>
</dbReference>
<dbReference type="PANTHER" id="PTHR30535:SF34">
    <property type="entry name" value="MOLYBDATE-BINDING PROTEIN MOLA"/>
    <property type="match status" value="1"/>
</dbReference>
<name>A0A412AYK2_9FIRM</name>
<dbReference type="PANTHER" id="PTHR30535">
    <property type="entry name" value="VITAMIN B12-BINDING PROTEIN"/>
    <property type="match status" value="1"/>
</dbReference>
<dbReference type="InterPro" id="IPR036365">
    <property type="entry name" value="PGBD-like_sf"/>
</dbReference>
<dbReference type="InterPro" id="IPR050902">
    <property type="entry name" value="ABC_Transporter_SBP"/>
</dbReference>
<feature type="domain" description="Fe/B12 periplasmic-binding" evidence="5">
    <location>
        <begin position="62"/>
        <end position="309"/>
    </location>
</feature>
<feature type="signal peptide" evidence="4">
    <location>
        <begin position="1"/>
        <end position="20"/>
    </location>
</feature>
<evidence type="ECO:0000313" key="7">
    <source>
        <dbReference type="Proteomes" id="UP000284751"/>
    </source>
</evidence>
<dbReference type="Gene3D" id="3.40.50.1980">
    <property type="entry name" value="Nitrogenase molybdenum iron protein domain"/>
    <property type="match status" value="2"/>
</dbReference>
<evidence type="ECO:0000256" key="2">
    <source>
        <dbReference type="ARBA" id="ARBA00022729"/>
    </source>
</evidence>
<dbReference type="Gene3D" id="1.10.101.10">
    <property type="entry name" value="PGBD-like superfamily/PGBD"/>
    <property type="match status" value="1"/>
</dbReference>
<protein>
    <submittedName>
        <fullName evidence="6">Peptidoglycan-binding protein</fullName>
    </submittedName>
</protein>
<organism evidence="6 7">
    <name type="scientific">[Clostridium] leptum</name>
    <dbReference type="NCBI Taxonomy" id="1535"/>
    <lineage>
        <taxon>Bacteria</taxon>
        <taxon>Bacillati</taxon>
        <taxon>Bacillota</taxon>
        <taxon>Clostridia</taxon>
        <taxon>Eubacteriales</taxon>
        <taxon>Oscillospiraceae</taxon>
        <taxon>Oscillospiraceae incertae sedis</taxon>
    </lineage>
</organism>
<dbReference type="AlphaFoldDB" id="A0A412AYK2"/>
<comment type="caution">
    <text evidence="6">The sequence shown here is derived from an EMBL/GenBank/DDBJ whole genome shotgun (WGS) entry which is preliminary data.</text>
</comment>
<dbReference type="Proteomes" id="UP000284751">
    <property type="component" value="Unassembled WGS sequence"/>
</dbReference>
<comment type="similarity">
    <text evidence="1">Belongs to the bacterial solute-binding protein 8 family.</text>
</comment>
<evidence type="ECO:0000313" key="6">
    <source>
        <dbReference type="EMBL" id="RGQ41787.1"/>
    </source>
</evidence>
<accession>A0A412AYK2</accession>
<dbReference type="InterPro" id="IPR002491">
    <property type="entry name" value="ABC_transptr_periplasmic_BD"/>
</dbReference>
<dbReference type="PROSITE" id="PS51257">
    <property type="entry name" value="PROKAR_LIPOPROTEIN"/>
    <property type="match status" value="1"/>
</dbReference>
<keyword evidence="2 4" id="KW-0732">Signal</keyword>
<feature type="compositionally biased region" description="Low complexity" evidence="3">
    <location>
        <begin position="310"/>
        <end position="351"/>
    </location>
</feature>
<evidence type="ECO:0000259" key="5">
    <source>
        <dbReference type="PROSITE" id="PS50983"/>
    </source>
</evidence>
<proteinExistence type="inferred from homology"/>
<dbReference type="EMBL" id="QRTC01000016">
    <property type="protein sequence ID" value="RGQ41787.1"/>
    <property type="molecule type" value="Genomic_DNA"/>
</dbReference>
<dbReference type="Pfam" id="PF01497">
    <property type="entry name" value="Peripla_BP_2"/>
    <property type="match status" value="1"/>
</dbReference>
<dbReference type="InterPro" id="IPR002477">
    <property type="entry name" value="Peptidoglycan-bd-like"/>
</dbReference>
<evidence type="ECO:0000256" key="4">
    <source>
        <dbReference type="SAM" id="SignalP"/>
    </source>
</evidence>